<keyword evidence="3" id="KW-1185">Reference proteome</keyword>
<gene>
    <name evidence="2" type="ORF">SD77_1375</name>
</gene>
<sequence>MKKKEGNYEKTTYGSAVSVGIEYIQRKWLKQNNWLYILLHGMFGLVNGVWFASWLMALHGMAAALLYAFMDRWLYKRMAEKKGIKGFVLVPLLLCVISWGVMFFTSPSSPPFTKEEAVKFAMSGNGTVTDAFPKKAGKWQGTVNGYEVQRETSVQKEGQEIYLVIFTEKWRKGQETGSWLLSYQVDKGSCTAYAEEGERPPYYK</sequence>
<feature type="transmembrane region" description="Helical" evidence="1">
    <location>
        <begin position="87"/>
        <end position="105"/>
    </location>
</feature>
<feature type="transmembrane region" description="Helical" evidence="1">
    <location>
        <begin position="58"/>
        <end position="75"/>
    </location>
</feature>
<evidence type="ECO:0000256" key="1">
    <source>
        <dbReference type="SAM" id="Phobius"/>
    </source>
</evidence>
<accession>A0ABR5ARK3</accession>
<evidence type="ECO:0000313" key="3">
    <source>
        <dbReference type="Proteomes" id="UP000031982"/>
    </source>
</evidence>
<dbReference type="GeneID" id="92778150"/>
<keyword evidence="1" id="KW-0472">Membrane</keyword>
<keyword evidence="1" id="KW-1133">Transmembrane helix</keyword>
<evidence type="ECO:0000313" key="2">
    <source>
        <dbReference type="EMBL" id="KIL77389.1"/>
    </source>
</evidence>
<comment type="caution">
    <text evidence="2">The sequence shown here is derived from an EMBL/GenBank/DDBJ whole genome shotgun (WGS) entry which is preliminary data.</text>
</comment>
<protein>
    <submittedName>
        <fullName evidence="2">Uncharacterized protein</fullName>
    </submittedName>
</protein>
<dbReference type="EMBL" id="JXLP01000014">
    <property type="protein sequence ID" value="KIL77389.1"/>
    <property type="molecule type" value="Genomic_DNA"/>
</dbReference>
<dbReference type="RefSeq" id="WP_052477350.1">
    <property type="nucleotide sequence ID" value="NZ_JARLVI010000017.1"/>
</dbReference>
<keyword evidence="1" id="KW-0812">Transmembrane</keyword>
<organism evidence="2 3">
    <name type="scientific">Bacillus badius</name>
    <dbReference type="NCBI Taxonomy" id="1455"/>
    <lineage>
        <taxon>Bacteria</taxon>
        <taxon>Bacillati</taxon>
        <taxon>Bacillota</taxon>
        <taxon>Bacilli</taxon>
        <taxon>Bacillales</taxon>
        <taxon>Bacillaceae</taxon>
        <taxon>Pseudobacillus</taxon>
    </lineage>
</organism>
<name>A0ABR5ARK3_BACBA</name>
<proteinExistence type="predicted"/>
<dbReference type="Proteomes" id="UP000031982">
    <property type="component" value="Unassembled WGS sequence"/>
</dbReference>
<reference evidence="2 3" key="1">
    <citation type="submission" date="2015-01" db="EMBL/GenBank/DDBJ databases">
        <title>Genome Assembly of Bacillus badius MTCC 1458.</title>
        <authorList>
            <person name="Verma A."/>
            <person name="Khatri I."/>
            <person name="Mual P."/>
            <person name="Subramanian S."/>
            <person name="Krishnamurthi S."/>
        </authorList>
    </citation>
    <scope>NUCLEOTIDE SEQUENCE [LARGE SCALE GENOMIC DNA]</scope>
    <source>
        <strain evidence="2 3">MTCC 1458</strain>
    </source>
</reference>